<dbReference type="GO" id="GO:0051301">
    <property type="term" value="P:cell division"/>
    <property type="evidence" value="ECO:0007669"/>
    <property type="project" value="UniProtKB-KW"/>
</dbReference>
<gene>
    <name evidence="1" type="ORF">DDZ13_15030</name>
</gene>
<dbReference type="RefSeq" id="WP_110132287.1">
    <property type="nucleotide sequence ID" value="NZ_QHJQ01000022.1"/>
</dbReference>
<keyword evidence="2" id="KW-1185">Reference proteome</keyword>
<dbReference type="Proteomes" id="UP000247099">
    <property type="component" value="Unassembled WGS sequence"/>
</dbReference>
<dbReference type="AlphaFoldDB" id="A0A317ZCI8"/>
<dbReference type="OrthoDB" id="9801773at2"/>
<dbReference type="SUPFAM" id="SSF55961">
    <property type="entry name" value="Bet v1-like"/>
    <property type="match status" value="1"/>
</dbReference>
<dbReference type="EMBL" id="QHJQ01000022">
    <property type="protein sequence ID" value="PXA02846.1"/>
    <property type="molecule type" value="Genomic_DNA"/>
</dbReference>
<proteinExistence type="predicted"/>
<evidence type="ECO:0000313" key="2">
    <source>
        <dbReference type="Proteomes" id="UP000247099"/>
    </source>
</evidence>
<dbReference type="InterPro" id="IPR023393">
    <property type="entry name" value="START-like_dom_sf"/>
</dbReference>
<keyword evidence="1" id="KW-0132">Cell division</keyword>
<sequence>MAVIELTTQINAPIERVFDLARSIDAHTASTSQSKERAVAGKTEGLMELDDTVTWEATHFGVKQKLTVRMTILNRPKVFEDEMTKGAFSKMKHTHLFKEKESRTEMSDRFEFEAPLGILGRLAEKMFLTNYMKAFLRKRNEELKQMAESGNWEQFLPQQAEPAGGHNSGGCAPSA</sequence>
<dbReference type="CDD" id="cd07820">
    <property type="entry name" value="SRPBCC_3"/>
    <property type="match status" value="1"/>
</dbReference>
<keyword evidence="1" id="KW-0131">Cell cycle</keyword>
<dbReference type="Gene3D" id="3.30.530.20">
    <property type="match status" value="1"/>
</dbReference>
<protein>
    <submittedName>
        <fullName evidence="1">Cell division protein</fullName>
    </submittedName>
</protein>
<name>A0A317ZCI8_9BACT</name>
<reference evidence="1 2" key="1">
    <citation type="submission" date="2018-05" db="EMBL/GenBank/DDBJ databases">
        <title>Coraliomargarita sinensis sp. nov., isolated from a marine solar saltern.</title>
        <authorList>
            <person name="Zhou L.Y."/>
        </authorList>
    </citation>
    <scope>NUCLEOTIDE SEQUENCE [LARGE SCALE GENOMIC DNA]</scope>
    <source>
        <strain evidence="1 2">WN38</strain>
    </source>
</reference>
<organism evidence="1 2">
    <name type="scientific">Coraliomargarita sinensis</name>
    <dbReference type="NCBI Taxonomy" id="2174842"/>
    <lineage>
        <taxon>Bacteria</taxon>
        <taxon>Pseudomonadati</taxon>
        <taxon>Verrucomicrobiota</taxon>
        <taxon>Opitutia</taxon>
        <taxon>Puniceicoccales</taxon>
        <taxon>Coraliomargaritaceae</taxon>
        <taxon>Coraliomargarita</taxon>
    </lineage>
</organism>
<dbReference type="InParanoid" id="A0A317ZCI8"/>
<dbReference type="InterPro" id="IPR019587">
    <property type="entry name" value="Polyketide_cyclase/dehydratase"/>
</dbReference>
<comment type="caution">
    <text evidence="1">The sequence shown here is derived from an EMBL/GenBank/DDBJ whole genome shotgun (WGS) entry which is preliminary data.</text>
</comment>
<accession>A0A317ZCI8</accession>
<dbReference type="Pfam" id="PF10604">
    <property type="entry name" value="Polyketide_cyc2"/>
    <property type="match status" value="1"/>
</dbReference>
<evidence type="ECO:0000313" key="1">
    <source>
        <dbReference type="EMBL" id="PXA02846.1"/>
    </source>
</evidence>